<evidence type="ECO:0000313" key="1">
    <source>
        <dbReference type="EMBL" id="KAB0681304.1"/>
    </source>
</evidence>
<evidence type="ECO:0000313" key="2">
    <source>
        <dbReference type="Proteomes" id="UP000432089"/>
    </source>
</evidence>
<dbReference type="EMBL" id="VZDO01000003">
    <property type="protein sequence ID" value="KAB0681304.1"/>
    <property type="molecule type" value="Genomic_DNA"/>
</dbReference>
<name>A0A7V7PRC4_9HYPH</name>
<reference evidence="1 2" key="1">
    <citation type="submission" date="2019-09" db="EMBL/GenBank/DDBJ databases">
        <title>YIM 132180 draft genome.</title>
        <authorList>
            <person name="Zhang K."/>
        </authorList>
    </citation>
    <scope>NUCLEOTIDE SEQUENCE [LARGE SCALE GENOMIC DNA]</scope>
    <source>
        <strain evidence="1 2">YIM 132180</strain>
    </source>
</reference>
<dbReference type="Proteomes" id="UP000432089">
    <property type="component" value="Unassembled WGS sequence"/>
</dbReference>
<organism evidence="1 2">
    <name type="scientific">Plantimonas leprariae</name>
    <dbReference type="NCBI Taxonomy" id="2615207"/>
    <lineage>
        <taxon>Bacteria</taxon>
        <taxon>Pseudomonadati</taxon>
        <taxon>Pseudomonadota</taxon>
        <taxon>Alphaproteobacteria</taxon>
        <taxon>Hyphomicrobiales</taxon>
        <taxon>Aurantimonadaceae</taxon>
        <taxon>Plantimonas</taxon>
    </lineage>
</organism>
<protein>
    <submittedName>
        <fullName evidence="1">Uncharacterized protein</fullName>
    </submittedName>
</protein>
<comment type="caution">
    <text evidence="1">The sequence shown here is derived from an EMBL/GenBank/DDBJ whole genome shotgun (WGS) entry which is preliminary data.</text>
</comment>
<dbReference type="AlphaFoldDB" id="A0A7V7PRC4"/>
<keyword evidence="2" id="KW-1185">Reference proteome</keyword>
<sequence length="65" mass="7343">MKTLFGSAAINRKLPVNLAARLTIKADKRQRLQEKGFVEAEVHAILSAALHYFPHRERTRTTAAK</sequence>
<proteinExistence type="predicted"/>
<gene>
    <name evidence="1" type="ORF">F6X38_05285</name>
</gene>
<accession>A0A7V7PRC4</accession>
<dbReference type="RefSeq" id="WP_150968522.1">
    <property type="nucleotide sequence ID" value="NZ_VZDO01000003.1"/>
</dbReference>